<feature type="compositionally biased region" description="Basic and acidic residues" evidence="2">
    <location>
        <begin position="306"/>
        <end position="315"/>
    </location>
</feature>
<feature type="compositionally biased region" description="Basic and acidic residues" evidence="2">
    <location>
        <begin position="266"/>
        <end position="279"/>
    </location>
</feature>
<proteinExistence type="inferred from homology"/>
<dbReference type="EMBL" id="BDGG01000016">
    <property type="protein sequence ID" value="GAV08077.1"/>
    <property type="molecule type" value="Genomic_DNA"/>
</dbReference>
<reference evidence="3 4" key="1">
    <citation type="journal article" date="2016" name="Nat. Commun.">
        <title>Extremotolerant tardigrade genome and improved radiotolerance of human cultured cells by tardigrade-unique protein.</title>
        <authorList>
            <person name="Hashimoto T."/>
            <person name="Horikawa D.D."/>
            <person name="Saito Y."/>
            <person name="Kuwahara H."/>
            <person name="Kozuka-Hata H."/>
            <person name="Shin-I T."/>
            <person name="Minakuchi Y."/>
            <person name="Ohishi K."/>
            <person name="Motoyama A."/>
            <person name="Aizu T."/>
            <person name="Enomoto A."/>
            <person name="Kondo K."/>
            <person name="Tanaka S."/>
            <person name="Hara Y."/>
            <person name="Koshikawa S."/>
            <person name="Sagara H."/>
            <person name="Miura T."/>
            <person name="Yokobori S."/>
            <person name="Miyagawa K."/>
            <person name="Suzuki Y."/>
            <person name="Kubo T."/>
            <person name="Oyama M."/>
            <person name="Kohara Y."/>
            <person name="Fujiyama A."/>
            <person name="Arakawa K."/>
            <person name="Katayama T."/>
            <person name="Toyoda A."/>
            <person name="Kunieda T."/>
        </authorList>
    </citation>
    <scope>NUCLEOTIDE SEQUENCE [LARGE SCALE GENOMIC DNA]</scope>
    <source>
        <strain evidence="3 4">YOKOZUNA-1</strain>
    </source>
</reference>
<sequence>MTETMDVMQFQPIKKIIAANGDLKTAQREGGDSSFGTLVESFLKYVSQNGIPEGFNWSDVKAVIVSKFEEVAKAFEAETPISSLPAVPNVDNYTFDEYHQRILGYLDRFEDAPFTIGRICELLVEPRKHYDRGDKFLRAFEKCVSVTSTNGQFETSSITNGNHLNGNDVNGNDGDNHTVTNGTASGNEKMDTETHNGHTNGTTEKTTATTTPSVTTSAEGSTTTDTGLNKTETTEDKTPTTAETTTENSNTTTLSEGEKQGTPQKRQLEDSDSSHETVAKKVARMENGGLNGELGEPEVEPTINGKDVHAEKTGVEVDNTTTETVGEKKDAKDQEVTGEVAAV</sequence>
<dbReference type="AlphaFoldDB" id="A0A1D1W3I9"/>
<feature type="compositionally biased region" description="Polar residues" evidence="2">
    <location>
        <begin position="177"/>
        <end position="186"/>
    </location>
</feature>
<comment type="similarity">
    <text evidence="1">Belongs to the PPP4R2 family.</text>
</comment>
<feature type="compositionally biased region" description="Low complexity" evidence="2">
    <location>
        <begin position="239"/>
        <end position="255"/>
    </location>
</feature>
<comment type="caution">
    <text evidence="3">The sequence shown here is derived from an EMBL/GenBank/DDBJ whole genome shotgun (WGS) entry which is preliminary data.</text>
</comment>
<dbReference type="GO" id="GO:0019888">
    <property type="term" value="F:protein phosphatase regulator activity"/>
    <property type="evidence" value="ECO:0007669"/>
    <property type="project" value="InterPro"/>
</dbReference>
<accession>A0A1D1W3I9</accession>
<evidence type="ECO:0000313" key="3">
    <source>
        <dbReference type="EMBL" id="GAV08077.1"/>
    </source>
</evidence>
<feature type="compositionally biased region" description="Basic and acidic residues" evidence="2">
    <location>
        <begin position="325"/>
        <end position="335"/>
    </location>
</feature>
<evidence type="ECO:0000256" key="2">
    <source>
        <dbReference type="SAM" id="MobiDB-lite"/>
    </source>
</evidence>
<dbReference type="STRING" id="947166.A0A1D1W3I9"/>
<gene>
    <name evidence="3" type="primary">RvY_17823-1</name>
    <name evidence="3" type="synonym">RvY_17823.1</name>
    <name evidence="3" type="ORF">RvY_17823</name>
</gene>
<dbReference type="GO" id="GO:0005634">
    <property type="term" value="C:nucleus"/>
    <property type="evidence" value="ECO:0007669"/>
    <property type="project" value="TreeGrafter"/>
</dbReference>
<dbReference type="GO" id="GO:0030289">
    <property type="term" value="C:protein phosphatase 4 complex"/>
    <property type="evidence" value="ECO:0007669"/>
    <property type="project" value="InterPro"/>
</dbReference>
<keyword evidence="4" id="KW-1185">Reference proteome</keyword>
<evidence type="ECO:0000256" key="1">
    <source>
        <dbReference type="ARBA" id="ARBA00009207"/>
    </source>
</evidence>
<dbReference type="Proteomes" id="UP000186922">
    <property type="component" value="Unassembled WGS sequence"/>
</dbReference>
<dbReference type="PANTHER" id="PTHR16487:SF0">
    <property type="entry name" value="PROTEIN PHOSPHATASE 4 REGULATORY SUBUNIT 2-RELATED"/>
    <property type="match status" value="1"/>
</dbReference>
<protein>
    <recommendedName>
        <fullName evidence="5">Serine/threonine-protein phosphatase 4 regulatory subunit 2</fullName>
    </recommendedName>
</protein>
<feature type="region of interest" description="Disordered" evidence="2">
    <location>
        <begin position="152"/>
        <end position="343"/>
    </location>
</feature>
<feature type="compositionally biased region" description="Low complexity" evidence="2">
    <location>
        <begin position="160"/>
        <end position="173"/>
    </location>
</feature>
<dbReference type="Pfam" id="PF09184">
    <property type="entry name" value="PPP4R2"/>
    <property type="match status" value="1"/>
</dbReference>
<dbReference type="InterPro" id="IPR015267">
    <property type="entry name" value="PPP4R2"/>
</dbReference>
<evidence type="ECO:0000313" key="4">
    <source>
        <dbReference type="Proteomes" id="UP000186922"/>
    </source>
</evidence>
<name>A0A1D1W3I9_RAMVA</name>
<feature type="compositionally biased region" description="Low complexity" evidence="2">
    <location>
        <begin position="197"/>
        <end position="226"/>
    </location>
</feature>
<dbReference type="OrthoDB" id="341898at2759"/>
<evidence type="ECO:0008006" key="5">
    <source>
        <dbReference type="Google" id="ProtNLM"/>
    </source>
</evidence>
<dbReference type="PANTHER" id="PTHR16487">
    <property type="entry name" value="PPP4R2-RELATED PROTEIN"/>
    <property type="match status" value="1"/>
</dbReference>
<organism evidence="3 4">
    <name type="scientific">Ramazzottius varieornatus</name>
    <name type="common">Water bear</name>
    <name type="synonym">Tardigrade</name>
    <dbReference type="NCBI Taxonomy" id="947166"/>
    <lineage>
        <taxon>Eukaryota</taxon>
        <taxon>Metazoa</taxon>
        <taxon>Ecdysozoa</taxon>
        <taxon>Tardigrada</taxon>
        <taxon>Eutardigrada</taxon>
        <taxon>Parachela</taxon>
        <taxon>Hypsibioidea</taxon>
        <taxon>Ramazzottiidae</taxon>
        <taxon>Ramazzottius</taxon>
    </lineage>
</organism>
<dbReference type="GO" id="GO:0005737">
    <property type="term" value="C:cytoplasm"/>
    <property type="evidence" value="ECO:0007669"/>
    <property type="project" value="TreeGrafter"/>
</dbReference>